<evidence type="ECO:0000256" key="4">
    <source>
        <dbReference type="ARBA" id="ARBA00022679"/>
    </source>
</evidence>
<protein>
    <submittedName>
        <fullName evidence="13">CDP-alcohol phosphatidyltransferase</fullName>
    </submittedName>
</protein>
<keyword evidence="3" id="KW-0444">Lipid biosynthesis</keyword>
<keyword evidence="4 11" id="KW-0808">Transferase</keyword>
<dbReference type="EMBL" id="SIHJ01000001">
    <property type="protein sequence ID" value="TWT36180.1"/>
    <property type="molecule type" value="Genomic_DNA"/>
</dbReference>
<comment type="subcellular location">
    <subcellularLocation>
        <location evidence="1">Membrane</location>
        <topology evidence="1">Multi-pass membrane protein</topology>
    </subcellularLocation>
</comment>
<feature type="transmembrane region" description="Helical" evidence="12">
    <location>
        <begin position="97"/>
        <end position="118"/>
    </location>
</feature>
<dbReference type="InterPro" id="IPR050324">
    <property type="entry name" value="CDP-alcohol_PTase-I"/>
</dbReference>
<evidence type="ECO:0000256" key="8">
    <source>
        <dbReference type="ARBA" id="ARBA00023136"/>
    </source>
</evidence>
<dbReference type="PANTHER" id="PTHR14269">
    <property type="entry name" value="CDP-DIACYLGLYCEROL--GLYCEROL-3-PHOSPHATE 3-PHOSPHATIDYLTRANSFERASE-RELATED"/>
    <property type="match status" value="1"/>
</dbReference>
<evidence type="ECO:0000256" key="7">
    <source>
        <dbReference type="ARBA" id="ARBA00023098"/>
    </source>
</evidence>
<name>A0A5C5VE41_9BACT</name>
<keyword evidence="6 12" id="KW-1133">Transmembrane helix</keyword>
<evidence type="ECO:0000256" key="9">
    <source>
        <dbReference type="ARBA" id="ARBA00023209"/>
    </source>
</evidence>
<dbReference type="InterPro" id="IPR000462">
    <property type="entry name" value="CDP-OH_P_trans"/>
</dbReference>
<dbReference type="Proteomes" id="UP000316714">
    <property type="component" value="Unassembled WGS sequence"/>
</dbReference>
<gene>
    <name evidence="13" type="ORF">KOR34_10810</name>
</gene>
<feature type="transmembrane region" description="Helical" evidence="12">
    <location>
        <begin position="161"/>
        <end position="181"/>
    </location>
</feature>
<evidence type="ECO:0000256" key="11">
    <source>
        <dbReference type="RuleBase" id="RU003750"/>
    </source>
</evidence>
<evidence type="ECO:0000256" key="3">
    <source>
        <dbReference type="ARBA" id="ARBA00022516"/>
    </source>
</evidence>
<dbReference type="InterPro" id="IPR048254">
    <property type="entry name" value="CDP_ALCOHOL_P_TRANSF_CS"/>
</dbReference>
<keyword evidence="9" id="KW-0594">Phospholipid biosynthesis</keyword>
<evidence type="ECO:0000313" key="14">
    <source>
        <dbReference type="Proteomes" id="UP000316714"/>
    </source>
</evidence>
<sequence>MTRNPILLLPTLLTLGNLLCGVYATLLLAVHESAGLPWIAPCLILLGLLLDGVDGAAARRLGVASEFGARLDSLADLVTFGVAPALLVVRLSEPGRLAWVAAAWLACAAALRLARFSAAPDDRRRDFQGLPCPAAAALLAAAAIALAYAHPRLEADAYASLSAAIAAVAPAAAAGLGLLLVSPVPYAHPMARLASHGSQARLAVVAGISGALALFGGYAPLVISGLFIVSPLWLAAAPARRPLARPRRDA</sequence>
<keyword evidence="7" id="KW-0443">Lipid metabolism</keyword>
<dbReference type="InterPro" id="IPR043130">
    <property type="entry name" value="CDP-OH_PTrfase_TM_dom"/>
</dbReference>
<dbReference type="Pfam" id="PF01066">
    <property type="entry name" value="CDP-OH_P_transf"/>
    <property type="match status" value="1"/>
</dbReference>
<accession>A0A5C5VE41</accession>
<dbReference type="PANTHER" id="PTHR14269:SF61">
    <property type="entry name" value="CDP-DIACYLGLYCEROL--SERINE O-PHOSPHATIDYLTRANSFERASE"/>
    <property type="match status" value="1"/>
</dbReference>
<reference evidence="13 14" key="1">
    <citation type="submission" date="2019-02" db="EMBL/GenBank/DDBJ databases">
        <title>Deep-cultivation of Planctomycetes and their phenomic and genomic characterization uncovers novel biology.</title>
        <authorList>
            <person name="Wiegand S."/>
            <person name="Jogler M."/>
            <person name="Boedeker C."/>
            <person name="Pinto D."/>
            <person name="Vollmers J."/>
            <person name="Rivas-Marin E."/>
            <person name="Kohn T."/>
            <person name="Peeters S.H."/>
            <person name="Heuer A."/>
            <person name="Rast P."/>
            <person name="Oberbeckmann S."/>
            <person name="Bunk B."/>
            <person name="Jeske O."/>
            <person name="Meyerdierks A."/>
            <person name="Storesund J.E."/>
            <person name="Kallscheuer N."/>
            <person name="Luecker S."/>
            <person name="Lage O.M."/>
            <person name="Pohl T."/>
            <person name="Merkel B.J."/>
            <person name="Hornburger P."/>
            <person name="Mueller R.-W."/>
            <person name="Bruemmer F."/>
            <person name="Labrenz M."/>
            <person name="Spormann A.M."/>
            <person name="Op Den Camp H."/>
            <person name="Overmann J."/>
            <person name="Amann R."/>
            <person name="Jetten M.S.M."/>
            <person name="Mascher T."/>
            <person name="Medema M.H."/>
            <person name="Devos D.P."/>
            <person name="Kaster A.-K."/>
            <person name="Ovreas L."/>
            <person name="Rohde M."/>
            <person name="Galperin M.Y."/>
            <person name="Jogler C."/>
        </authorList>
    </citation>
    <scope>NUCLEOTIDE SEQUENCE [LARGE SCALE GENOMIC DNA]</scope>
    <source>
        <strain evidence="13 14">KOR34</strain>
    </source>
</reference>
<dbReference type="RefSeq" id="WP_146562888.1">
    <property type="nucleotide sequence ID" value="NZ_SIHJ01000001.1"/>
</dbReference>
<feature type="transmembrane region" description="Helical" evidence="12">
    <location>
        <begin position="7"/>
        <end position="29"/>
    </location>
</feature>
<dbReference type="Gene3D" id="1.20.120.1760">
    <property type="match status" value="1"/>
</dbReference>
<evidence type="ECO:0000313" key="13">
    <source>
        <dbReference type="EMBL" id="TWT36180.1"/>
    </source>
</evidence>
<feature type="transmembrane region" description="Helical" evidence="12">
    <location>
        <begin position="130"/>
        <end position="149"/>
    </location>
</feature>
<evidence type="ECO:0000256" key="1">
    <source>
        <dbReference type="ARBA" id="ARBA00004141"/>
    </source>
</evidence>
<evidence type="ECO:0000256" key="10">
    <source>
        <dbReference type="ARBA" id="ARBA00023264"/>
    </source>
</evidence>
<keyword evidence="8 12" id="KW-0472">Membrane</keyword>
<evidence type="ECO:0000256" key="6">
    <source>
        <dbReference type="ARBA" id="ARBA00022989"/>
    </source>
</evidence>
<evidence type="ECO:0000256" key="5">
    <source>
        <dbReference type="ARBA" id="ARBA00022692"/>
    </source>
</evidence>
<keyword evidence="14" id="KW-1185">Reference proteome</keyword>
<dbReference type="GO" id="GO:0016780">
    <property type="term" value="F:phosphotransferase activity, for other substituted phosphate groups"/>
    <property type="evidence" value="ECO:0007669"/>
    <property type="project" value="InterPro"/>
</dbReference>
<keyword evidence="10" id="KW-1208">Phospholipid metabolism</keyword>
<evidence type="ECO:0000256" key="2">
    <source>
        <dbReference type="ARBA" id="ARBA00010441"/>
    </source>
</evidence>
<comment type="similarity">
    <text evidence="2 11">Belongs to the CDP-alcohol phosphatidyltransferase class-I family.</text>
</comment>
<feature type="transmembrane region" description="Helical" evidence="12">
    <location>
        <begin position="202"/>
        <end position="229"/>
    </location>
</feature>
<organism evidence="13 14">
    <name type="scientific">Posidoniimonas corsicana</name>
    <dbReference type="NCBI Taxonomy" id="1938618"/>
    <lineage>
        <taxon>Bacteria</taxon>
        <taxon>Pseudomonadati</taxon>
        <taxon>Planctomycetota</taxon>
        <taxon>Planctomycetia</taxon>
        <taxon>Pirellulales</taxon>
        <taxon>Lacipirellulaceae</taxon>
        <taxon>Posidoniimonas</taxon>
    </lineage>
</organism>
<dbReference type="PROSITE" id="PS00379">
    <property type="entry name" value="CDP_ALCOHOL_P_TRANSF"/>
    <property type="match status" value="1"/>
</dbReference>
<comment type="caution">
    <text evidence="13">The sequence shown here is derived from an EMBL/GenBank/DDBJ whole genome shotgun (WGS) entry which is preliminary data.</text>
</comment>
<proteinExistence type="inferred from homology"/>
<keyword evidence="5 12" id="KW-0812">Transmembrane</keyword>
<dbReference type="GO" id="GO:0016020">
    <property type="term" value="C:membrane"/>
    <property type="evidence" value="ECO:0007669"/>
    <property type="project" value="UniProtKB-SubCell"/>
</dbReference>
<dbReference type="AlphaFoldDB" id="A0A5C5VE41"/>
<dbReference type="GO" id="GO:0008654">
    <property type="term" value="P:phospholipid biosynthetic process"/>
    <property type="evidence" value="ECO:0007669"/>
    <property type="project" value="UniProtKB-KW"/>
</dbReference>
<dbReference type="OrthoDB" id="9777147at2"/>
<evidence type="ECO:0000256" key="12">
    <source>
        <dbReference type="SAM" id="Phobius"/>
    </source>
</evidence>